<dbReference type="Pfam" id="PF13884">
    <property type="entry name" value="Peptidase_S74"/>
    <property type="match status" value="1"/>
</dbReference>
<protein>
    <recommendedName>
        <fullName evidence="3">Peptidase S74 domain-containing protein</fullName>
    </recommendedName>
</protein>
<keyword evidence="5" id="KW-1185">Reference proteome</keyword>
<dbReference type="Proteomes" id="UP001500454">
    <property type="component" value="Unassembled WGS sequence"/>
</dbReference>
<dbReference type="RefSeq" id="WP_345224527.1">
    <property type="nucleotide sequence ID" value="NZ_BAABHA010000007.1"/>
</dbReference>
<evidence type="ECO:0000259" key="3">
    <source>
        <dbReference type="PROSITE" id="PS51688"/>
    </source>
</evidence>
<feature type="domain" description="Peptidase S74" evidence="3">
    <location>
        <begin position="254"/>
        <end position="362"/>
    </location>
</feature>
<keyword evidence="2" id="KW-0732">Signal</keyword>
<keyword evidence="1" id="KW-0812">Transmembrane</keyword>
<feature type="chain" id="PRO_5046848094" description="Peptidase S74 domain-containing protein" evidence="2">
    <location>
        <begin position="25"/>
        <end position="395"/>
    </location>
</feature>
<dbReference type="Pfam" id="PF05658">
    <property type="entry name" value="YadA_head"/>
    <property type="match status" value="2"/>
</dbReference>
<keyword evidence="1" id="KW-0472">Membrane</keyword>
<dbReference type="InterPro" id="IPR030392">
    <property type="entry name" value="S74_ICA"/>
</dbReference>
<accession>A0ABP8J1C9</accession>
<sequence>MPHFSTSLQAALIGLSLLPATALAQAPDKLVDVKTAAGVSRFSVDVNGGLLGGGEFSGFSALAIPAEGSGTRLMWYPDKAAFRAGSINGTQWDDANIGLYSMALGGNVRASGDYAFASGNSTAAVNVGSTAMGQYCTASGAASVALGNYAHTNTRQGSFVFADRSVVDDGNSLSDESFRAPNNHSAFWRVTGGFRVVTGGTGNTFGYDATRGVSILPASTILGSSTTNWGQSTALIATSSGAYLSDGGVWTNASDRNRKNRIEPVSGEDVLRRLRQVPITRWSYKTDPATVRHLGPMAQDFRRAFGLGQDSVSIGTVDADGVALAGVQALDARTQTQGAQLAALQAENQALRARLAALEQRSVAAATSPWSGASLPVAALLLASVGVGAFFVRRS</sequence>
<dbReference type="EMBL" id="BAABHA010000007">
    <property type="protein sequence ID" value="GAA4383238.1"/>
    <property type="molecule type" value="Genomic_DNA"/>
</dbReference>
<name>A0ABP8J1C9_9BACT</name>
<keyword evidence="1" id="KW-1133">Transmembrane helix</keyword>
<comment type="caution">
    <text evidence="4">The sequence shown here is derived from an EMBL/GenBank/DDBJ whole genome shotgun (WGS) entry which is preliminary data.</text>
</comment>
<dbReference type="PROSITE" id="PS51688">
    <property type="entry name" value="ICA"/>
    <property type="match status" value="1"/>
</dbReference>
<dbReference type="Gene3D" id="2.150.10.10">
    <property type="entry name" value="Serralysin-like metalloprotease, C-terminal"/>
    <property type="match status" value="1"/>
</dbReference>
<feature type="transmembrane region" description="Helical" evidence="1">
    <location>
        <begin position="370"/>
        <end position="392"/>
    </location>
</feature>
<evidence type="ECO:0000313" key="4">
    <source>
        <dbReference type="EMBL" id="GAA4383238.1"/>
    </source>
</evidence>
<evidence type="ECO:0000256" key="1">
    <source>
        <dbReference type="SAM" id="Phobius"/>
    </source>
</evidence>
<evidence type="ECO:0000313" key="5">
    <source>
        <dbReference type="Proteomes" id="UP001500454"/>
    </source>
</evidence>
<proteinExistence type="predicted"/>
<evidence type="ECO:0000256" key="2">
    <source>
        <dbReference type="SAM" id="SignalP"/>
    </source>
</evidence>
<reference evidence="5" key="1">
    <citation type="journal article" date="2019" name="Int. J. Syst. Evol. Microbiol.">
        <title>The Global Catalogue of Microorganisms (GCM) 10K type strain sequencing project: providing services to taxonomists for standard genome sequencing and annotation.</title>
        <authorList>
            <consortium name="The Broad Institute Genomics Platform"/>
            <consortium name="The Broad Institute Genome Sequencing Center for Infectious Disease"/>
            <person name="Wu L."/>
            <person name="Ma J."/>
        </authorList>
    </citation>
    <scope>NUCLEOTIDE SEQUENCE [LARGE SCALE GENOMIC DNA]</scope>
    <source>
        <strain evidence="5">JCM 17924</strain>
    </source>
</reference>
<organism evidence="4 5">
    <name type="scientific">Hymenobacter koreensis</name>
    <dbReference type="NCBI Taxonomy" id="1084523"/>
    <lineage>
        <taxon>Bacteria</taxon>
        <taxon>Pseudomonadati</taxon>
        <taxon>Bacteroidota</taxon>
        <taxon>Cytophagia</taxon>
        <taxon>Cytophagales</taxon>
        <taxon>Hymenobacteraceae</taxon>
        <taxon>Hymenobacter</taxon>
    </lineage>
</organism>
<gene>
    <name evidence="4" type="ORF">GCM10023186_24210</name>
</gene>
<feature type="signal peptide" evidence="2">
    <location>
        <begin position="1"/>
        <end position="24"/>
    </location>
</feature>
<dbReference type="InterPro" id="IPR011049">
    <property type="entry name" value="Serralysin-like_metalloprot_C"/>
</dbReference>
<dbReference type="SUPFAM" id="SSF101967">
    <property type="entry name" value="Adhesin YadA, collagen-binding domain"/>
    <property type="match status" value="1"/>
</dbReference>
<dbReference type="InterPro" id="IPR008640">
    <property type="entry name" value="Adhesin_Head_dom"/>
</dbReference>